<evidence type="ECO:0000256" key="3">
    <source>
        <dbReference type="SAM" id="SignalP"/>
    </source>
</evidence>
<dbReference type="PROSITE" id="PS51257">
    <property type="entry name" value="PROKAR_LIPOPROTEIN"/>
    <property type="match status" value="1"/>
</dbReference>
<proteinExistence type="predicted"/>
<dbReference type="PIRSF" id="PIRSF002741">
    <property type="entry name" value="MppA"/>
    <property type="match status" value="1"/>
</dbReference>
<evidence type="ECO:0000256" key="1">
    <source>
        <dbReference type="ARBA" id="ARBA00022729"/>
    </source>
</evidence>
<accession>A0ABT5MW05</accession>
<dbReference type="InterPro" id="IPR030678">
    <property type="entry name" value="Peptide/Ni-bd"/>
</dbReference>
<protein>
    <submittedName>
        <fullName evidence="5">Extracellular solute-binding protein</fullName>
    </submittedName>
</protein>
<name>A0ABT5MW05_9BURK</name>
<dbReference type="InterPro" id="IPR000914">
    <property type="entry name" value="SBP_5_dom"/>
</dbReference>
<feature type="region of interest" description="Disordered" evidence="2">
    <location>
        <begin position="607"/>
        <end position="629"/>
    </location>
</feature>
<dbReference type="Gene3D" id="3.40.190.10">
    <property type="entry name" value="Periplasmic binding protein-like II"/>
    <property type="match status" value="1"/>
</dbReference>
<evidence type="ECO:0000313" key="5">
    <source>
        <dbReference type="EMBL" id="MDD0837471.1"/>
    </source>
</evidence>
<comment type="caution">
    <text evidence="5">The sequence shown here is derived from an EMBL/GenBank/DDBJ whole genome shotgun (WGS) entry which is preliminary data.</text>
</comment>
<dbReference type="Pfam" id="PF00496">
    <property type="entry name" value="SBP_bac_5"/>
    <property type="match status" value="1"/>
</dbReference>
<dbReference type="EMBL" id="JAQSIP010000001">
    <property type="protein sequence ID" value="MDD0837471.1"/>
    <property type="molecule type" value="Genomic_DNA"/>
</dbReference>
<dbReference type="SUPFAM" id="SSF53850">
    <property type="entry name" value="Periplasmic binding protein-like II"/>
    <property type="match status" value="1"/>
</dbReference>
<dbReference type="CDD" id="cd08497">
    <property type="entry name" value="MbnE-like"/>
    <property type="match status" value="1"/>
</dbReference>
<keyword evidence="1 3" id="KW-0732">Signal</keyword>
<evidence type="ECO:0000256" key="2">
    <source>
        <dbReference type="SAM" id="MobiDB-lite"/>
    </source>
</evidence>
<reference evidence="5 6" key="1">
    <citation type="submission" date="2023-02" db="EMBL/GenBank/DDBJ databases">
        <title>Bacterial whole genomic sequence of Curvibacter sp. HBC61.</title>
        <authorList>
            <person name="Le V."/>
            <person name="Ko S.-R."/>
            <person name="Ahn C.-Y."/>
            <person name="Oh H.-M."/>
        </authorList>
    </citation>
    <scope>NUCLEOTIDE SEQUENCE [LARGE SCALE GENOMIC DNA]</scope>
    <source>
        <strain evidence="5 6">HBC61</strain>
    </source>
</reference>
<dbReference type="Proteomes" id="UP001528673">
    <property type="component" value="Unassembled WGS sequence"/>
</dbReference>
<evidence type="ECO:0000313" key="6">
    <source>
        <dbReference type="Proteomes" id="UP001528673"/>
    </source>
</evidence>
<dbReference type="RefSeq" id="WP_273948559.1">
    <property type="nucleotide sequence ID" value="NZ_JAQSIP010000001.1"/>
</dbReference>
<dbReference type="InterPro" id="IPR039424">
    <property type="entry name" value="SBP_5"/>
</dbReference>
<feature type="chain" id="PRO_5046669291" evidence="3">
    <location>
        <begin position="25"/>
        <end position="629"/>
    </location>
</feature>
<organism evidence="5 6">
    <name type="scientific">Curvibacter cyanobacteriorum</name>
    <dbReference type="NCBI Taxonomy" id="3026422"/>
    <lineage>
        <taxon>Bacteria</taxon>
        <taxon>Pseudomonadati</taxon>
        <taxon>Pseudomonadota</taxon>
        <taxon>Betaproteobacteria</taxon>
        <taxon>Burkholderiales</taxon>
        <taxon>Comamonadaceae</taxon>
        <taxon>Curvibacter</taxon>
    </lineage>
</organism>
<keyword evidence="6" id="KW-1185">Reference proteome</keyword>
<evidence type="ECO:0000259" key="4">
    <source>
        <dbReference type="Pfam" id="PF00496"/>
    </source>
</evidence>
<feature type="domain" description="Solute-binding protein family 5" evidence="4">
    <location>
        <begin position="104"/>
        <end position="511"/>
    </location>
</feature>
<dbReference type="Gene3D" id="3.10.105.10">
    <property type="entry name" value="Dipeptide-binding Protein, Domain 3"/>
    <property type="match status" value="1"/>
</dbReference>
<sequence length="629" mass="69065">MRFLSLLAPGLGLSFSLACGAAWAAHGYALWGTPKYPVDFDHFNYVNPAAPKGGELRLVSNLRTSTFDKYNPFTLKGSAPAYLSGLMFDSLLAGALDETGAAYGLLASDVQVAADGLSATFVLRPEARFHNGDPVLAEDVKFSYDTLMGRYTSPSYKTVLADVAGLDVLGPRTVRYRFKKPNRELPLTVGGLPVFSHRWGEVNGQAKPFDQVVTDIPIGSGPYRIGPVRFGKDITYVRDPQYWARDLNVRRGTANFDRITVKIYKDNTAKLEALKAGEFDLMRFFSAGDWARRVTGKRFDSGELVKGEFRHRLPAGFQSYVLNTRRPLLQDVRVREALGLALDYEWMNRQMFYNAYQRVTGLFGNTDCAASGEPSAEEQTLLAPWRAQVPAAVFGPMAVPPRTDGDQSLRGNLRRAQALLAQAGWTVQNGVLRNAQGQAFVLEYLDSNESGARVVTPWARNLEKLGIQLQYRPVDFALYQQRLQKFDFDVTTMAFGGTHNPGQEYADMFGSLAADTEDSGNFVGLKNPAVDALISHMTAAKSQAELLPACRALERVVMHSHVLIPQWTAPTHRLAYNAWRLQGPATMPPYAAGETWAIDTWWARPNGANGPAAAPGTTPATGAAAPSRP</sequence>
<dbReference type="PANTHER" id="PTHR30290">
    <property type="entry name" value="PERIPLASMIC BINDING COMPONENT OF ABC TRANSPORTER"/>
    <property type="match status" value="1"/>
</dbReference>
<dbReference type="PANTHER" id="PTHR30290:SF64">
    <property type="entry name" value="ABC TRANSPORTER PERIPLASMIC BINDING PROTEIN"/>
    <property type="match status" value="1"/>
</dbReference>
<feature type="signal peptide" evidence="3">
    <location>
        <begin position="1"/>
        <end position="24"/>
    </location>
</feature>
<gene>
    <name evidence="5" type="ORF">PSQ40_02695</name>
</gene>